<dbReference type="SUPFAM" id="SSF161070">
    <property type="entry name" value="SNF-like"/>
    <property type="match status" value="1"/>
</dbReference>
<evidence type="ECO:0000256" key="9">
    <source>
        <dbReference type="PIRSR" id="PIRSR600175-2"/>
    </source>
</evidence>
<dbReference type="InterPro" id="IPR000175">
    <property type="entry name" value="Na/ntran_symport"/>
</dbReference>
<keyword evidence="8" id="KW-0479">Metal-binding</keyword>
<feature type="disulfide bond" evidence="9">
    <location>
        <begin position="144"/>
        <end position="153"/>
    </location>
</feature>
<keyword evidence="7 10" id="KW-0472">Membrane</keyword>
<feature type="transmembrane region" description="Helical" evidence="10">
    <location>
        <begin position="226"/>
        <end position="246"/>
    </location>
</feature>
<feature type="transmembrane region" description="Helical" evidence="10">
    <location>
        <begin position="482"/>
        <end position="509"/>
    </location>
</feature>
<evidence type="ECO:0000256" key="10">
    <source>
        <dbReference type="SAM" id="Phobius"/>
    </source>
</evidence>
<dbReference type="Proteomes" id="UP000594454">
    <property type="component" value="Chromosome 1"/>
</dbReference>
<keyword evidence="9" id="KW-1015">Disulfide bond</keyword>
<feature type="transmembrane region" description="Helical" evidence="10">
    <location>
        <begin position="372"/>
        <end position="396"/>
    </location>
</feature>
<dbReference type="GO" id="GO:0005886">
    <property type="term" value="C:plasma membrane"/>
    <property type="evidence" value="ECO:0007669"/>
    <property type="project" value="TreeGrafter"/>
</dbReference>
<dbReference type="PRINTS" id="PR00176">
    <property type="entry name" value="NANEUSMPORT"/>
</dbReference>
<dbReference type="GO" id="GO:0046872">
    <property type="term" value="F:metal ion binding"/>
    <property type="evidence" value="ECO:0007669"/>
    <property type="project" value="UniProtKB-KW"/>
</dbReference>
<feature type="transmembrane region" description="Helical" evidence="10">
    <location>
        <begin position="267"/>
        <end position="289"/>
    </location>
</feature>
<evidence type="ECO:0000256" key="3">
    <source>
        <dbReference type="ARBA" id="ARBA00022448"/>
    </source>
</evidence>
<feature type="transmembrane region" description="Helical" evidence="10">
    <location>
        <begin position="104"/>
        <end position="132"/>
    </location>
</feature>
<evidence type="ECO:0000256" key="7">
    <source>
        <dbReference type="ARBA" id="ARBA00023136"/>
    </source>
</evidence>
<proteinExistence type="inferred from homology"/>
<name>A0A7R8UFS4_HERIL</name>
<dbReference type="PANTHER" id="PTHR11616">
    <property type="entry name" value="SODIUM/CHLORIDE DEPENDENT TRANSPORTER"/>
    <property type="match status" value="1"/>
</dbReference>
<evidence type="ECO:0000256" key="1">
    <source>
        <dbReference type="ARBA" id="ARBA00004141"/>
    </source>
</evidence>
<dbReference type="GO" id="GO:0015375">
    <property type="term" value="F:glycine:sodium symporter activity"/>
    <property type="evidence" value="ECO:0007669"/>
    <property type="project" value="TreeGrafter"/>
</dbReference>
<comment type="similarity">
    <text evidence="2">Belongs to the sodium:neurotransmitter symporter (SNF) (TC 2.A.22) family.</text>
</comment>
<keyword evidence="4 10" id="KW-0812">Transmembrane</keyword>
<evidence type="ECO:0000313" key="12">
    <source>
        <dbReference type="Proteomes" id="UP000594454"/>
    </source>
</evidence>
<dbReference type="PROSITE" id="PS50267">
    <property type="entry name" value="NA_NEUROTRAN_SYMP_3"/>
    <property type="match status" value="1"/>
</dbReference>
<feature type="binding site" evidence="8">
    <location>
        <position position="384"/>
    </location>
    <ligand>
        <name>Na(+)</name>
        <dbReference type="ChEBI" id="CHEBI:29101"/>
        <label>1</label>
    </ligand>
</feature>
<evidence type="ECO:0000256" key="4">
    <source>
        <dbReference type="ARBA" id="ARBA00022692"/>
    </source>
</evidence>
<dbReference type="AlphaFoldDB" id="A0A7R8UFS4"/>
<protein>
    <submittedName>
        <fullName evidence="11">Uncharacterized protein</fullName>
    </submittedName>
</protein>
<accession>A0A7R8UFS4</accession>
<dbReference type="InterPro" id="IPR037272">
    <property type="entry name" value="SNS_sf"/>
</dbReference>
<feature type="transmembrane region" description="Helical" evidence="10">
    <location>
        <begin position="197"/>
        <end position="220"/>
    </location>
</feature>
<dbReference type="FunCoup" id="A0A7R8UFS4">
    <property type="interactions" value="4"/>
</dbReference>
<feature type="transmembrane region" description="Helical" evidence="10">
    <location>
        <begin position="408"/>
        <end position="430"/>
    </location>
</feature>
<evidence type="ECO:0000256" key="6">
    <source>
        <dbReference type="ARBA" id="ARBA00022989"/>
    </source>
</evidence>
<evidence type="ECO:0000256" key="5">
    <source>
        <dbReference type="ARBA" id="ARBA00022847"/>
    </source>
</evidence>
<keyword evidence="8" id="KW-0915">Sodium</keyword>
<organism evidence="11 12">
    <name type="scientific">Hermetia illucens</name>
    <name type="common">Black soldier fly</name>
    <dbReference type="NCBI Taxonomy" id="343691"/>
    <lineage>
        <taxon>Eukaryota</taxon>
        <taxon>Metazoa</taxon>
        <taxon>Ecdysozoa</taxon>
        <taxon>Arthropoda</taxon>
        <taxon>Hexapoda</taxon>
        <taxon>Insecta</taxon>
        <taxon>Pterygota</taxon>
        <taxon>Neoptera</taxon>
        <taxon>Endopterygota</taxon>
        <taxon>Diptera</taxon>
        <taxon>Brachycera</taxon>
        <taxon>Stratiomyomorpha</taxon>
        <taxon>Stratiomyidae</taxon>
        <taxon>Hermetiinae</taxon>
        <taxon>Hermetia</taxon>
    </lineage>
</organism>
<evidence type="ECO:0000256" key="8">
    <source>
        <dbReference type="PIRSR" id="PIRSR600175-1"/>
    </source>
</evidence>
<evidence type="ECO:0000313" key="11">
    <source>
        <dbReference type="EMBL" id="CAD7079885.1"/>
    </source>
</evidence>
<evidence type="ECO:0000256" key="2">
    <source>
        <dbReference type="ARBA" id="ARBA00006459"/>
    </source>
</evidence>
<dbReference type="EMBL" id="LR899009">
    <property type="protein sequence ID" value="CAD7079885.1"/>
    <property type="molecule type" value="Genomic_DNA"/>
</dbReference>
<sequence>MSTGDTVLNSYDAGHQPYIHDPKRGKWENQWDFYLACFTNVFSMRNFVMFAALMHISGGGYIFLPILINTFLYLIPVFFVQSFMGQFSSTGYITVFRVSPLFKGIGYIILALNFSSVIYGSSVATFPFLFFLKSFQLNTTWMYCDNSWNSENCTETSDRGPYIQSNDLNISDSLEPLYEYYYHGIVKVSYDPDVKDISWPMILGELLIWIVVGCVIFRGIKVVGQFLRYTTIITAGIAFILFIRTLCLPELILTTSKLFDVRGRAGLLHPLPWVISPLLCSAALGKGWGTTLTLASFQPFRKNTEAYSTWIPVVMMTVAMICGYMVAIIGVFVSCRTPMALHFFDFDSFEYLFIAVPYFFGKLEASQMWSMLFYLMLFLSELNSVIIRTFAIVTSLCDEYVQLRRWKYELGVGLCAICFLLSTIFGTEYFAYAYRQFSSSGYTNQLLISFLEILIIVWIYGRERFLRDVRFMLVRNISVVKFYILRFISPICILISAVIHGLTTVLVMIEEPTPIHVHSVIFIVKGLPWVFIPWYMIAKLLATIGTIPERFRKCTRPMDWYPADPVDRQKYEMALGASDVSQQLLEMNDSVL</sequence>
<dbReference type="OrthoDB" id="7966043at2759"/>
<gene>
    <name evidence="11" type="ORF">HERILL_LOCUS3072</name>
</gene>
<feature type="transmembrane region" description="Helical" evidence="10">
    <location>
        <begin position="442"/>
        <end position="461"/>
    </location>
</feature>
<keyword evidence="12" id="KW-1185">Reference proteome</keyword>
<keyword evidence="5" id="KW-0769">Symport</keyword>
<feature type="binding site" evidence="8">
    <location>
        <position position="46"/>
    </location>
    <ligand>
        <name>Na(+)</name>
        <dbReference type="ChEBI" id="CHEBI:29101"/>
        <label>1</label>
    </ligand>
</feature>
<dbReference type="InParanoid" id="A0A7R8UFS4"/>
<keyword evidence="6 10" id="KW-1133">Transmembrane helix</keyword>
<feature type="transmembrane region" description="Helical" evidence="10">
    <location>
        <begin position="309"/>
        <end position="333"/>
    </location>
</feature>
<keyword evidence="3" id="KW-0813">Transport</keyword>
<dbReference type="PANTHER" id="PTHR11616:SF240">
    <property type="entry name" value="BLOATED TUBULES, ISOFORM B-RELATED"/>
    <property type="match status" value="1"/>
</dbReference>
<feature type="transmembrane region" description="Helical" evidence="10">
    <location>
        <begin position="515"/>
        <end position="537"/>
    </location>
</feature>
<comment type="subcellular location">
    <subcellularLocation>
        <location evidence="1">Membrane</location>
        <topology evidence="1">Multi-pass membrane protein</topology>
    </subcellularLocation>
</comment>
<reference evidence="11 12" key="1">
    <citation type="submission" date="2020-11" db="EMBL/GenBank/DDBJ databases">
        <authorList>
            <person name="Wallbank WR R."/>
            <person name="Pardo Diaz C."/>
            <person name="Kozak K."/>
            <person name="Martin S."/>
            <person name="Jiggins C."/>
            <person name="Moest M."/>
            <person name="Warren A I."/>
            <person name="Generalovic N T."/>
            <person name="Byers J.R.P. K."/>
            <person name="Montejo-Kovacevich G."/>
            <person name="Yen C E."/>
        </authorList>
    </citation>
    <scope>NUCLEOTIDE SEQUENCE [LARGE SCALE GENOMIC DNA]</scope>
</reference>
<dbReference type="Pfam" id="PF00209">
    <property type="entry name" value="SNF"/>
    <property type="match status" value="1"/>
</dbReference>
<dbReference type="OMA" id="LEASQMW"/>